<evidence type="ECO:0000313" key="4">
    <source>
        <dbReference type="EMBL" id="NEN76026.1"/>
    </source>
</evidence>
<dbReference type="Gene3D" id="2.70.70.10">
    <property type="entry name" value="Glucose Permease (Domain IIA)"/>
    <property type="match status" value="1"/>
</dbReference>
<feature type="chain" id="PRO_5026896408" evidence="2">
    <location>
        <begin position="20"/>
        <end position="533"/>
    </location>
</feature>
<keyword evidence="1" id="KW-0175">Coiled coil</keyword>
<feature type="signal peptide" evidence="2">
    <location>
        <begin position="1"/>
        <end position="19"/>
    </location>
</feature>
<dbReference type="RefSeq" id="WP_163764547.1">
    <property type="nucleotide sequence ID" value="NZ_JAAGYR010000012.1"/>
</dbReference>
<sequence length="533" mass="60415">MKNKLFLLCLWVLTVPVQAQSISRLSEQQAQVEKQRKALQTQIEQLNKQINAQESNRRDVLSDLREAESTLSTMERKLDRLLDQEQAAKDDLVDIRQEEKTQQQVLQSVQEELSEQLYLQYTNDLSPWSALLSGQDVQKISRDLSYLGYVSKARTRTVATLNKEVDRLAQVRKKAQERQKHLTKLTKEAKQAKLDLEKEQKSYHQKLAKIEGDIKQRRQKASTLKEDDARLNQLITQIEKNIRQQREALRRAEIERQKQAEARRKAMAEERKRQAEKALAQAKAAQEQAEKAKALREKARQSQLQAIEEQRRAIERVQKAEMAVNRAVNPVEQKQARGRLQQALSYQELTKLSLDNARQQAEDAEIERAKAKMAQEKARESQRLLQKAKEDEKLASAAASTDISAVLKKGAPWPLRGRLLGRFGQTRPDTGSAWNGILIESSAGAAVKAIASGQVVFASWVRGFGNLIIVDHGQDMLSVYGYNQSLSYGVGDNVRVGQTIARAGSTGGQVEPALYFEIRQGSRPVDPLQWLAK</sequence>
<dbReference type="AlphaFoldDB" id="A0A6L9Y6T2"/>
<dbReference type="InterPro" id="IPR011055">
    <property type="entry name" value="Dup_hybrid_motif"/>
</dbReference>
<reference evidence="4 5" key="1">
    <citation type="submission" date="2020-02" db="EMBL/GenBank/DDBJ databases">
        <title>Pelistega sp. NLN82 were isolated from wild rodents of the Hainan Island.</title>
        <authorList>
            <person name="Niu N."/>
            <person name="Zhou J."/>
        </authorList>
    </citation>
    <scope>NUCLEOTIDE SEQUENCE [LARGE SCALE GENOMIC DNA]</scope>
    <source>
        <strain evidence="4 5">NLN82</strain>
    </source>
</reference>
<evidence type="ECO:0000313" key="5">
    <source>
        <dbReference type="Proteomes" id="UP000477651"/>
    </source>
</evidence>
<feature type="coiled-coil region" evidence="1">
    <location>
        <begin position="347"/>
        <end position="391"/>
    </location>
</feature>
<protein>
    <submittedName>
        <fullName evidence="4">Peptidoglycan DD-metalloendopeptidase family protein</fullName>
    </submittedName>
</protein>
<dbReference type="PANTHER" id="PTHR21666:SF270">
    <property type="entry name" value="MUREIN HYDROLASE ACTIVATOR ENVC"/>
    <property type="match status" value="1"/>
</dbReference>
<feature type="coiled-coil region" evidence="1">
    <location>
        <begin position="158"/>
        <end position="320"/>
    </location>
</feature>
<dbReference type="FunFam" id="2.70.70.10:FF:000003">
    <property type="entry name" value="Murein hydrolase activator EnvC"/>
    <property type="match status" value="1"/>
</dbReference>
<dbReference type="SUPFAM" id="SSF51261">
    <property type="entry name" value="Duplicated hybrid motif"/>
    <property type="match status" value="1"/>
</dbReference>
<feature type="domain" description="M23ase beta-sheet core" evidence="3">
    <location>
        <begin position="434"/>
        <end position="527"/>
    </location>
</feature>
<evidence type="ECO:0000256" key="2">
    <source>
        <dbReference type="SAM" id="SignalP"/>
    </source>
</evidence>
<organism evidence="4 5">
    <name type="scientific">Pelistega ratti</name>
    <dbReference type="NCBI Taxonomy" id="2652177"/>
    <lineage>
        <taxon>Bacteria</taxon>
        <taxon>Pseudomonadati</taxon>
        <taxon>Pseudomonadota</taxon>
        <taxon>Betaproteobacteria</taxon>
        <taxon>Burkholderiales</taxon>
        <taxon>Alcaligenaceae</taxon>
        <taxon>Pelistega</taxon>
    </lineage>
</organism>
<dbReference type="PANTHER" id="PTHR21666">
    <property type="entry name" value="PEPTIDASE-RELATED"/>
    <property type="match status" value="1"/>
</dbReference>
<keyword evidence="2" id="KW-0732">Signal</keyword>
<dbReference type="Proteomes" id="UP000477651">
    <property type="component" value="Unassembled WGS sequence"/>
</dbReference>
<dbReference type="InterPro" id="IPR016047">
    <property type="entry name" value="M23ase_b-sheet_dom"/>
</dbReference>
<dbReference type="Pfam" id="PF01551">
    <property type="entry name" value="Peptidase_M23"/>
    <property type="match status" value="1"/>
</dbReference>
<accession>A0A6L9Y6T2</accession>
<proteinExistence type="predicted"/>
<evidence type="ECO:0000256" key="1">
    <source>
        <dbReference type="SAM" id="Coils"/>
    </source>
</evidence>
<dbReference type="InterPro" id="IPR050570">
    <property type="entry name" value="Cell_wall_metabolism_enzyme"/>
</dbReference>
<keyword evidence="5" id="KW-1185">Reference proteome</keyword>
<dbReference type="EMBL" id="JAAGYR010000012">
    <property type="protein sequence ID" value="NEN76026.1"/>
    <property type="molecule type" value="Genomic_DNA"/>
</dbReference>
<comment type="caution">
    <text evidence="4">The sequence shown here is derived from an EMBL/GenBank/DDBJ whole genome shotgun (WGS) entry which is preliminary data.</text>
</comment>
<gene>
    <name evidence="4" type="ORF">F9B74_06770</name>
</gene>
<dbReference type="CDD" id="cd12797">
    <property type="entry name" value="M23_peptidase"/>
    <property type="match status" value="1"/>
</dbReference>
<feature type="coiled-coil region" evidence="1">
    <location>
        <begin position="22"/>
        <end position="112"/>
    </location>
</feature>
<evidence type="ECO:0000259" key="3">
    <source>
        <dbReference type="Pfam" id="PF01551"/>
    </source>
</evidence>
<name>A0A6L9Y6T2_9BURK</name>
<dbReference type="GO" id="GO:0004222">
    <property type="term" value="F:metalloendopeptidase activity"/>
    <property type="evidence" value="ECO:0007669"/>
    <property type="project" value="TreeGrafter"/>
</dbReference>